<dbReference type="InterPro" id="IPR036390">
    <property type="entry name" value="WH_DNA-bd_sf"/>
</dbReference>
<dbReference type="EMBL" id="CP095074">
    <property type="protein sequence ID" value="UOQ92458.1"/>
    <property type="molecule type" value="Genomic_DNA"/>
</dbReference>
<dbReference type="Gene3D" id="1.20.120.530">
    <property type="entry name" value="GntR ligand-binding domain-like"/>
    <property type="match status" value="1"/>
</dbReference>
<dbReference type="Gene3D" id="1.10.10.10">
    <property type="entry name" value="Winged helix-like DNA-binding domain superfamily/Winged helix DNA-binding domain"/>
    <property type="match status" value="1"/>
</dbReference>
<feature type="domain" description="HTH gntR-type" evidence="4">
    <location>
        <begin position="8"/>
        <end position="76"/>
    </location>
</feature>
<dbReference type="Pfam" id="PF00392">
    <property type="entry name" value="GntR"/>
    <property type="match status" value="1"/>
</dbReference>
<dbReference type="InterPro" id="IPR036388">
    <property type="entry name" value="WH-like_DNA-bd_sf"/>
</dbReference>
<accession>A0ABY4GWC3</accession>
<gene>
    <name evidence="5" type="ORF">MUO14_18645</name>
</gene>
<dbReference type="PANTHER" id="PTHR43537:SF5">
    <property type="entry name" value="UXU OPERON TRANSCRIPTIONAL REGULATOR"/>
    <property type="match status" value="1"/>
</dbReference>
<dbReference type="Proteomes" id="UP000831880">
    <property type="component" value="Chromosome"/>
</dbReference>
<dbReference type="CDD" id="cd07377">
    <property type="entry name" value="WHTH_GntR"/>
    <property type="match status" value="1"/>
</dbReference>
<sequence length="230" mass="25742">MLSNVGKKRIYHGIVHQIKETIKKGEVLPGGKMPSERTLASTLAVSRTSIKEAYSVLESAGIVEIRQGSGVYLLKNDTEDIISKLNAIIRGQTVDMVELMELRQAVEVDIAYYAALRREQQDIEQLDRAFHQLEKAVSKKSLAAEEDLAFHMLIAKAARNRVIAQVMNMVSDQVLVGLEDSRAQSLAVPGKSQEILEEHRNIYKAVRDGSPHLAGKAMREHLQNVKQRYL</sequence>
<reference evidence="5 6" key="1">
    <citation type="submission" date="2022-04" db="EMBL/GenBank/DDBJ databases">
        <title>Halobacillus sp. isolated from saltern.</title>
        <authorList>
            <person name="Won M."/>
            <person name="Lee C.-M."/>
            <person name="Woen H.-Y."/>
            <person name="Kwon S.-W."/>
        </authorList>
    </citation>
    <scope>NUCLEOTIDE SEQUENCE [LARGE SCALE GENOMIC DNA]</scope>
    <source>
        <strain evidence="5 6">SSTM10-2</strain>
    </source>
</reference>
<evidence type="ECO:0000313" key="6">
    <source>
        <dbReference type="Proteomes" id="UP000831880"/>
    </source>
</evidence>
<evidence type="ECO:0000256" key="3">
    <source>
        <dbReference type="ARBA" id="ARBA00023163"/>
    </source>
</evidence>
<evidence type="ECO:0000313" key="5">
    <source>
        <dbReference type="EMBL" id="UOQ92458.1"/>
    </source>
</evidence>
<name>A0ABY4GWC3_9BACI</name>
<dbReference type="InterPro" id="IPR008920">
    <property type="entry name" value="TF_FadR/GntR_C"/>
</dbReference>
<keyword evidence="1" id="KW-0805">Transcription regulation</keyword>
<evidence type="ECO:0000256" key="2">
    <source>
        <dbReference type="ARBA" id="ARBA00023125"/>
    </source>
</evidence>
<evidence type="ECO:0000259" key="4">
    <source>
        <dbReference type="PROSITE" id="PS50949"/>
    </source>
</evidence>
<dbReference type="SUPFAM" id="SSF48008">
    <property type="entry name" value="GntR ligand-binding domain-like"/>
    <property type="match status" value="1"/>
</dbReference>
<protein>
    <submittedName>
        <fullName evidence="5">FadR family transcriptional regulator</fullName>
    </submittedName>
</protein>
<keyword evidence="6" id="KW-1185">Reference proteome</keyword>
<dbReference type="PROSITE" id="PS50949">
    <property type="entry name" value="HTH_GNTR"/>
    <property type="match status" value="1"/>
</dbReference>
<dbReference type="RefSeq" id="WP_244752066.1">
    <property type="nucleotide sequence ID" value="NZ_CP095074.1"/>
</dbReference>
<dbReference type="Pfam" id="PF07729">
    <property type="entry name" value="FCD"/>
    <property type="match status" value="1"/>
</dbReference>
<dbReference type="SMART" id="SM00895">
    <property type="entry name" value="FCD"/>
    <property type="match status" value="1"/>
</dbReference>
<dbReference type="InterPro" id="IPR011711">
    <property type="entry name" value="GntR_C"/>
</dbReference>
<evidence type="ECO:0000256" key="1">
    <source>
        <dbReference type="ARBA" id="ARBA00023015"/>
    </source>
</evidence>
<keyword evidence="3" id="KW-0804">Transcription</keyword>
<proteinExistence type="predicted"/>
<keyword evidence="2" id="KW-0238">DNA-binding</keyword>
<dbReference type="SUPFAM" id="SSF46785">
    <property type="entry name" value="Winged helix' DNA-binding domain"/>
    <property type="match status" value="1"/>
</dbReference>
<dbReference type="SMART" id="SM00345">
    <property type="entry name" value="HTH_GNTR"/>
    <property type="match status" value="1"/>
</dbReference>
<organism evidence="5 6">
    <name type="scientific">Halobacillus shinanisalinarum</name>
    <dbReference type="NCBI Taxonomy" id="2932258"/>
    <lineage>
        <taxon>Bacteria</taxon>
        <taxon>Bacillati</taxon>
        <taxon>Bacillota</taxon>
        <taxon>Bacilli</taxon>
        <taxon>Bacillales</taxon>
        <taxon>Bacillaceae</taxon>
        <taxon>Halobacillus</taxon>
    </lineage>
</organism>
<dbReference type="PRINTS" id="PR00035">
    <property type="entry name" value="HTHGNTR"/>
</dbReference>
<dbReference type="PANTHER" id="PTHR43537">
    <property type="entry name" value="TRANSCRIPTIONAL REGULATOR, GNTR FAMILY"/>
    <property type="match status" value="1"/>
</dbReference>
<dbReference type="InterPro" id="IPR000524">
    <property type="entry name" value="Tscrpt_reg_HTH_GntR"/>
</dbReference>